<accession>A0A158P6C8</accession>
<dbReference type="GO" id="GO:0005829">
    <property type="term" value="C:cytosol"/>
    <property type="evidence" value="ECO:0007669"/>
    <property type="project" value="TreeGrafter"/>
</dbReference>
<feature type="binding site" evidence="18">
    <location>
        <position position="317"/>
    </location>
    <ligand>
        <name>S-adenosyl-L-methionine</name>
        <dbReference type="ChEBI" id="CHEBI:59789"/>
    </ligand>
</feature>
<evidence type="ECO:0000256" key="7">
    <source>
        <dbReference type="ARBA" id="ARBA00022679"/>
    </source>
</evidence>
<dbReference type="PROSITE" id="PS00856">
    <property type="entry name" value="GUANYLATE_KINASE_1"/>
    <property type="match status" value="1"/>
</dbReference>
<evidence type="ECO:0000256" key="3">
    <source>
        <dbReference type="ARBA" id="ARBA00012961"/>
    </source>
</evidence>
<dbReference type="EC" id="2.7.4.8" evidence="3"/>
<dbReference type="NCBIfam" id="TIGR03263">
    <property type="entry name" value="guanyl_kin"/>
    <property type="match status" value="1"/>
</dbReference>
<evidence type="ECO:0000313" key="20">
    <source>
        <dbReference type="Proteomes" id="UP000035642"/>
    </source>
</evidence>
<evidence type="ECO:0000256" key="13">
    <source>
        <dbReference type="ARBA" id="ARBA00022946"/>
    </source>
</evidence>
<dbReference type="CDD" id="cd02440">
    <property type="entry name" value="AdoMet_MTases"/>
    <property type="match status" value="1"/>
</dbReference>
<evidence type="ECO:0000256" key="12">
    <source>
        <dbReference type="ARBA" id="ARBA00022884"/>
    </source>
</evidence>
<name>A0A158P6C8_ANGCA</name>
<dbReference type="InterPro" id="IPR008144">
    <property type="entry name" value="Guanylate_kin-like_dom"/>
</dbReference>
<keyword evidence="5" id="KW-0698">rRNA processing</keyword>
<dbReference type="Gene3D" id="1.10.8.100">
    <property type="entry name" value="Ribosomal RNA adenine dimethylase-like, domain 2"/>
    <property type="match status" value="1"/>
</dbReference>
<dbReference type="InterPro" id="IPR027417">
    <property type="entry name" value="P-loop_NTPase"/>
</dbReference>
<comment type="subcellular location">
    <subcellularLocation>
        <location evidence="1">Mitochondrion</location>
    </subcellularLocation>
</comment>
<dbReference type="GO" id="GO:0005524">
    <property type="term" value="F:ATP binding"/>
    <property type="evidence" value="ECO:0007669"/>
    <property type="project" value="UniProtKB-KW"/>
</dbReference>
<organism evidence="20 21">
    <name type="scientific">Angiostrongylus cantonensis</name>
    <name type="common">Rat lungworm</name>
    <dbReference type="NCBI Taxonomy" id="6313"/>
    <lineage>
        <taxon>Eukaryota</taxon>
        <taxon>Metazoa</taxon>
        <taxon>Ecdysozoa</taxon>
        <taxon>Nematoda</taxon>
        <taxon>Chromadorea</taxon>
        <taxon>Rhabditida</taxon>
        <taxon>Rhabditina</taxon>
        <taxon>Rhabditomorpha</taxon>
        <taxon>Strongyloidea</taxon>
        <taxon>Metastrongylidae</taxon>
        <taxon>Angiostrongylus</taxon>
    </lineage>
</organism>
<sequence>MPHRPIVLSGPSGGGKSTILARAMKDYPNKFAFSVSHTTRKPREGEKHGVHYWFTDHIEFERMIANGEFLEHATFGGNIYGTSKKAVDDVGQTGKICVLDIELQGVRNIKKTDLNARYILIRAPSLEVLVRFLLFFFFESRLRARGTEGEQDIQRRLKHAKEDLEIVERNPELFDYVIINSDFEHAYKEFIAAIEEDLMSDPNTEEVHSAVAFGVEVKVVVHTICLFYEANDSIPDQNKHKDKAVNCILFVNGNELFTFASTAFAQRLHTYVSSTSKKDLIPKLPHGHESYQKGWADFLIIVQYAGVKPANWVCEIGPGPGGITRAILETGCERLDVIEIDHRFIPPLEHLAEASEGRLRVHCGDILKTSISDLWSDGGHQRMSEWCDEPPNMNIVGNLPFNIASPLIIKMLKDISYRRDAWRFGRIPLTLTFQMEVAKRICSPIDDDARSRISIMAQYLTEPKILFRIPGACFVPQPDIDVGVVRFMPRIQPLISAPFEVVEKLCRQVFHYRQKHMIKGLKTLYPKEIADDMAHQLLKDCRINPSAPSFHLGIDEFADLATGYEKQCRR</sequence>
<keyword evidence="20" id="KW-1185">Reference proteome</keyword>
<dbReference type="PANTHER" id="PTHR23117:SF13">
    <property type="entry name" value="GUANYLATE KINASE"/>
    <property type="match status" value="1"/>
</dbReference>
<keyword evidence="11" id="KW-0067">ATP-binding</keyword>
<dbReference type="InterPro" id="IPR017665">
    <property type="entry name" value="Guanylate_kinase"/>
</dbReference>
<dbReference type="STRING" id="6313.A0A158P6C8"/>
<evidence type="ECO:0000256" key="16">
    <source>
        <dbReference type="ARBA" id="ARBA00031610"/>
    </source>
</evidence>
<dbReference type="GO" id="GO:0005739">
    <property type="term" value="C:mitochondrion"/>
    <property type="evidence" value="ECO:0007669"/>
    <property type="project" value="UniProtKB-SubCell"/>
</dbReference>
<dbReference type="Proteomes" id="UP000035642">
    <property type="component" value="Unassembled WGS sequence"/>
</dbReference>
<dbReference type="InterPro" id="IPR008145">
    <property type="entry name" value="GK/Ca_channel_bsu"/>
</dbReference>
<keyword evidence="8 18" id="KW-0949">S-adenosyl-L-methionine</keyword>
<feature type="binding site" evidence="18">
    <location>
        <position position="398"/>
    </location>
    <ligand>
        <name>S-adenosyl-L-methionine</name>
        <dbReference type="ChEBI" id="CHEBI:59789"/>
    </ligand>
</feature>
<feature type="domain" description="Guanylate kinase-like" evidence="19">
    <location>
        <begin position="3"/>
        <end position="195"/>
    </location>
</feature>
<evidence type="ECO:0000256" key="17">
    <source>
        <dbReference type="ARBA" id="ARBA00032809"/>
    </source>
</evidence>
<protein>
    <recommendedName>
        <fullName evidence="4">Dimethyladenosine transferase 1, mitochondrial</fullName>
        <ecNumber evidence="3">2.7.4.8</ecNumber>
    </recommendedName>
    <alternativeName>
        <fullName evidence="15">Mitochondrial 12S rRNA dimethylase 1</fullName>
    </alternativeName>
    <alternativeName>
        <fullName evidence="16">Mitochondrial transcription factor B1</fullName>
    </alternativeName>
    <alternativeName>
        <fullName evidence="17">S-adenosylmethionine-6-N', N'-adenosyl(rRNA) dimethyltransferase 1</fullName>
    </alternativeName>
</protein>
<evidence type="ECO:0000256" key="9">
    <source>
        <dbReference type="ARBA" id="ARBA00022741"/>
    </source>
</evidence>
<proteinExistence type="inferred from homology"/>
<dbReference type="PROSITE" id="PS50052">
    <property type="entry name" value="GUANYLATE_KINASE_2"/>
    <property type="match status" value="1"/>
</dbReference>
<keyword evidence="6 18" id="KW-0489">Methyltransferase</keyword>
<dbReference type="SUPFAM" id="SSF53335">
    <property type="entry name" value="S-adenosyl-L-methionine-dependent methyltransferases"/>
    <property type="match status" value="1"/>
</dbReference>
<dbReference type="InterPro" id="IPR020590">
    <property type="entry name" value="Guanylate_kinase_CS"/>
</dbReference>
<comment type="caution">
    <text evidence="18">Lacks conserved residue(s) required for the propagation of feature annotation.</text>
</comment>
<evidence type="ECO:0000256" key="4">
    <source>
        <dbReference type="ARBA" id="ARBA00018022"/>
    </source>
</evidence>
<dbReference type="FunFam" id="1.10.8.100:FF:000006">
    <property type="entry name" value="rRNA adenine N(6)-methyltransferase"/>
    <property type="match status" value="1"/>
</dbReference>
<keyword evidence="13" id="KW-0809">Transit peptide</keyword>
<reference evidence="21" key="2">
    <citation type="submission" date="2016-04" db="UniProtKB">
        <authorList>
            <consortium name="WormBaseParasite"/>
        </authorList>
    </citation>
    <scope>IDENTIFICATION</scope>
</reference>
<dbReference type="InterPro" id="IPR023165">
    <property type="entry name" value="rRNA_Ade_diMease-like_C"/>
</dbReference>
<evidence type="ECO:0000256" key="15">
    <source>
        <dbReference type="ARBA" id="ARBA00029705"/>
    </source>
</evidence>
<dbReference type="WBParaSite" id="ACAC_0000085501-mRNA-1">
    <property type="protein sequence ID" value="ACAC_0000085501-mRNA-1"/>
    <property type="gene ID" value="ACAC_0000085501"/>
</dbReference>
<dbReference type="SUPFAM" id="SSF52540">
    <property type="entry name" value="P-loop containing nucleoside triphosphate hydrolases"/>
    <property type="match status" value="1"/>
</dbReference>
<evidence type="ECO:0000256" key="6">
    <source>
        <dbReference type="ARBA" id="ARBA00022603"/>
    </source>
</evidence>
<dbReference type="SMART" id="SM00072">
    <property type="entry name" value="GuKc"/>
    <property type="match status" value="1"/>
</dbReference>
<keyword evidence="14" id="KW-0496">Mitochondrion</keyword>
<evidence type="ECO:0000256" key="8">
    <source>
        <dbReference type="ARBA" id="ARBA00022691"/>
    </source>
</evidence>
<evidence type="ECO:0000256" key="14">
    <source>
        <dbReference type="ARBA" id="ARBA00023128"/>
    </source>
</evidence>
<dbReference type="AlphaFoldDB" id="A0A158P6C8"/>
<evidence type="ECO:0000256" key="2">
    <source>
        <dbReference type="ARBA" id="ARBA00005790"/>
    </source>
</evidence>
<dbReference type="GO" id="GO:0003723">
    <property type="term" value="F:RNA binding"/>
    <property type="evidence" value="ECO:0007669"/>
    <property type="project" value="UniProtKB-UniRule"/>
</dbReference>
<comment type="similarity">
    <text evidence="2">Belongs to the guanylate kinase family.</text>
</comment>
<dbReference type="Gene3D" id="3.40.50.300">
    <property type="entry name" value="P-loop containing nucleotide triphosphate hydrolases"/>
    <property type="match status" value="1"/>
</dbReference>
<keyword evidence="7 18" id="KW-0808">Transferase</keyword>
<dbReference type="Pfam" id="PF00398">
    <property type="entry name" value="RrnaAD"/>
    <property type="match status" value="1"/>
</dbReference>
<evidence type="ECO:0000256" key="11">
    <source>
        <dbReference type="ARBA" id="ARBA00022840"/>
    </source>
</evidence>
<dbReference type="Gene3D" id="3.40.50.150">
    <property type="entry name" value="Vaccinia Virus protein VP39"/>
    <property type="match status" value="1"/>
</dbReference>
<dbReference type="InterPro" id="IPR001737">
    <property type="entry name" value="KsgA/Erm"/>
</dbReference>
<comment type="similarity">
    <text evidence="18">Belongs to the class I-like SAM-binding methyltransferase superfamily. rRNA adenine N(6)-methyltransferase family.</text>
</comment>
<evidence type="ECO:0000256" key="18">
    <source>
        <dbReference type="PROSITE-ProRule" id="PRU01026"/>
    </source>
</evidence>
<feature type="binding site" evidence="18">
    <location>
        <position position="339"/>
    </location>
    <ligand>
        <name>S-adenosyl-L-methionine</name>
        <dbReference type="ChEBI" id="CHEBI:59789"/>
    </ligand>
</feature>
<feature type="binding site" evidence="18">
    <location>
        <position position="365"/>
    </location>
    <ligand>
        <name>S-adenosyl-L-methionine</name>
        <dbReference type="ChEBI" id="CHEBI:59789"/>
    </ligand>
</feature>
<evidence type="ECO:0000313" key="21">
    <source>
        <dbReference type="WBParaSite" id="ACAC_0000085501-mRNA-1"/>
    </source>
</evidence>
<evidence type="ECO:0000259" key="19">
    <source>
        <dbReference type="PROSITE" id="PS50052"/>
    </source>
</evidence>
<dbReference type="SMART" id="SM00650">
    <property type="entry name" value="rADc"/>
    <property type="match status" value="1"/>
</dbReference>
<dbReference type="FunFam" id="3.40.50.300:FF:000776">
    <property type="entry name" value="Guanylate kinase 2"/>
    <property type="match status" value="1"/>
</dbReference>
<keyword evidence="9" id="KW-0547">Nucleotide-binding</keyword>
<reference evidence="20" key="1">
    <citation type="submission" date="2012-09" db="EMBL/GenBank/DDBJ databases">
        <authorList>
            <person name="Martin A.A."/>
        </authorList>
    </citation>
    <scope>NUCLEOTIDE SEQUENCE</scope>
</reference>
<keyword evidence="10" id="KW-0418">Kinase</keyword>
<dbReference type="CDD" id="cd00071">
    <property type="entry name" value="GMPK"/>
    <property type="match status" value="1"/>
</dbReference>
<evidence type="ECO:0000256" key="10">
    <source>
        <dbReference type="ARBA" id="ARBA00022777"/>
    </source>
</evidence>
<dbReference type="PROSITE" id="PS51689">
    <property type="entry name" value="SAM_RNA_A_N6_MT"/>
    <property type="match status" value="1"/>
</dbReference>
<dbReference type="InterPro" id="IPR029063">
    <property type="entry name" value="SAM-dependent_MTases_sf"/>
</dbReference>
<evidence type="ECO:0000256" key="1">
    <source>
        <dbReference type="ARBA" id="ARBA00004173"/>
    </source>
</evidence>
<dbReference type="GO" id="GO:0000179">
    <property type="term" value="F:rRNA (adenine-N6,N6-)-dimethyltransferase activity"/>
    <property type="evidence" value="ECO:0007669"/>
    <property type="project" value="UniProtKB-UniRule"/>
</dbReference>
<dbReference type="Pfam" id="PF00625">
    <property type="entry name" value="Guanylate_kin"/>
    <property type="match status" value="1"/>
</dbReference>
<evidence type="ECO:0000256" key="5">
    <source>
        <dbReference type="ARBA" id="ARBA00022552"/>
    </source>
</evidence>
<dbReference type="PANTHER" id="PTHR23117">
    <property type="entry name" value="GUANYLATE KINASE-RELATED"/>
    <property type="match status" value="1"/>
</dbReference>
<keyword evidence="12 18" id="KW-0694">RNA-binding</keyword>
<dbReference type="GO" id="GO:0004385">
    <property type="term" value="F:GMP kinase activity"/>
    <property type="evidence" value="ECO:0007669"/>
    <property type="project" value="UniProtKB-EC"/>
</dbReference>
<dbReference type="InterPro" id="IPR020598">
    <property type="entry name" value="rRNA_Ade_methylase_Trfase_N"/>
</dbReference>